<gene>
    <name evidence="1" type="ORF">AQUCO_00901012v1</name>
</gene>
<dbReference type="Proteomes" id="UP000230069">
    <property type="component" value="Unassembled WGS sequence"/>
</dbReference>
<dbReference type="InParanoid" id="A0A2G5EGH7"/>
<protein>
    <submittedName>
        <fullName evidence="1">Uncharacterized protein</fullName>
    </submittedName>
</protein>
<keyword evidence="2" id="KW-1185">Reference proteome</keyword>
<reference evidence="1 2" key="1">
    <citation type="submission" date="2017-09" db="EMBL/GenBank/DDBJ databases">
        <title>WGS assembly of Aquilegia coerulea Goldsmith.</title>
        <authorList>
            <person name="Hodges S."/>
            <person name="Kramer E."/>
            <person name="Nordborg M."/>
            <person name="Tomkins J."/>
            <person name="Borevitz J."/>
            <person name="Derieg N."/>
            <person name="Yan J."/>
            <person name="Mihaltcheva S."/>
            <person name="Hayes R.D."/>
            <person name="Rokhsar D."/>
        </authorList>
    </citation>
    <scope>NUCLEOTIDE SEQUENCE [LARGE SCALE GENOMIC DNA]</scope>
    <source>
        <strain evidence="2">cv. Goldsmith</strain>
    </source>
</reference>
<sequence length="67" mass="7643">MLLSFLDRQTQKCCESFHSNTLTQPECYVQLFSALNLPQLCHPRSLQACFSHFQIHLGMSPKELSTG</sequence>
<organism evidence="1 2">
    <name type="scientific">Aquilegia coerulea</name>
    <name type="common">Rocky mountain columbine</name>
    <dbReference type="NCBI Taxonomy" id="218851"/>
    <lineage>
        <taxon>Eukaryota</taxon>
        <taxon>Viridiplantae</taxon>
        <taxon>Streptophyta</taxon>
        <taxon>Embryophyta</taxon>
        <taxon>Tracheophyta</taxon>
        <taxon>Spermatophyta</taxon>
        <taxon>Magnoliopsida</taxon>
        <taxon>Ranunculales</taxon>
        <taxon>Ranunculaceae</taxon>
        <taxon>Thalictroideae</taxon>
        <taxon>Aquilegia</taxon>
    </lineage>
</organism>
<accession>A0A2G5EGH7</accession>
<evidence type="ECO:0000313" key="2">
    <source>
        <dbReference type="Proteomes" id="UP000230069"/>
    </source>
</evidence>
<proteinExistence type="predicted"/>
<evidence type="ECO:0000313" key="1">
    <source>
        <dbReference type="EMBL" id="PIA54820.1"/>
    </source>
</evidence>
<dbReference type="AlphaFoldDB" id="A0A2G5EGH7"/>
<dbReference type="EMBL" id="KZ305026">
    <property type="protein sequence ID" value="PIA54820.1"/>
    <property type="molecule type" value="Genomic_DNA"/>
</dbReference>
<name>A0A2G5EGH7_AQUCA</name>